<dbReference type="AlphaFoldDB" id="A0AAW9HTQ6"/>
<evidence type="ECO:0000256" key="5">
    <source>
        <dbReference type="PIRSR" id="PIRSR005700-1"/>
    </source>
</evidence>
<evidence type="ECO:0000256" key="3">
    <source>
        <dbReference type="ARBA" id="ARBA00022807"/>
    </source>
</evidence>
<dbReference type="GO" id="GO:0070005">
    <property type="term" value="F:cysteine-type aminopeptidase activity"/>
    <property type="evidence" value="ECO:0007669"/>
    <property type="project" value="InterPro"/>
</dbReference>
<reference evidence="6" key="1">
    <citation type="submission" date="2023-10" db="EMBL/GenBank/DDBJ databases">
        <title>Whole Genome based description of the genera Actinobaculum and Actinotignum reveals a complex phylogenetic relationship within the species included in the genus Actinotignum.</title>
        <authorList>
            <person name="Jensen C.S."/>
            <person name="Dargis R."/>
            <person name="Kemp M."/>
            <person name="Christensen J.J."/>
        </authorList>
    </citation>
    <scope>NUCLEOTIDE SEQUENCE</scope>
    <source>
        <strain evidence="6">SLA_B511</strain>
    </source>
</reference>
<dbReference type="GO" id="GO:0006508">
    <property type="term" value="P:proteolysis"/>
    <property type="evidence" value="ECO:0007669"/>
    <property type="project" value="UniProtKB-KW"/>
</dbReference>
<dbReference type="GO" id="GO:0009636">
    <property type="term" value="P:response to toxic substance"/>
    <property type="evidence" value="ECO:0007669"/>
    <property type="project" value="TreeGrafter"/>
</dbReference>
<dbReference type="InterPro" id="IPR004134">
    <property type="entry name" value="Peptidase_C1B"/>
</dbReference>
<protein>
    <recommendedName>
        <fullName evidence="4">Aminopeptidase</fullName>
    </recommendedName>
</protein>
<evidence type="ECO:0000313" key="6">
    <source>
        <dbReference type="EMBL" id="MDY5155068.1"/>
    </source>
</evidence>
<dbReference type="SUPFAM" id="SSF54001">
    <property type="entry name" value="Cysteine proteinases"/>
    <property type="match status" value="1"/>
</dbReference>
<dbReference type="PIRSF" id="PIRSF005700">
    <property type="entry name" value="PepC"/>
    <property type="match status" value="1"/>
</dbReference>
<evidence type="ECO:0000313" key="7">
    <source>
        <dbReference type="Proteomes" id="UP001281731"/>
    </source>
</evidence>
<dbReference type="Proteomes" id="UP001281731">
    <property type="component" value="Unassembled WGS sequence"/>
</dbReference>
<feature type="active site" evidence="5">
    <location>
        <position position="377"/>
    </location>
</feature>
<proteinExistence type="inferred from homology"/>
<accession>A0AAW9HTQ6</accession>
<dbReference type="CDD" id="cd00585">
    <property type="entry name" value="Peptidase_C1B"/>
    <property type="match status" value="1"/>
</dbReference>
<keyword evidence="2 4" id="KW-0378">Hydrolase</keyword>
<dbReference type="PANTHER" id="PTHR10363">
    <property type="entry name" value="BLEOMYCIN HYDROLASE"/>
    <property type="match status" value="1"/>
</dbReference>
<comment type="similarity">
    <text evidence="4">Belongs to the peptidase C1 family.</text>
</comment>
<dbReference type="GO" id="GO:0005737">
    <property type="term" value="C:cytoplasm"/>
    <property type="evidence" value="ECO:0007669"/>
    <property type="project" value="TreeGrafter"/>
</dbReference>
<dbReference type="EMBL" id="JAWNGC010000005">
    <property type="protein sequence ID" value="MDY5155068.1"/>
    <property type="molecule type" value="Genomic_DNA"/>
</dbReference>
<dbReference type="RefSeq" id="WP_022866228.1">
    <property type="nucleotide sequence ID" value="NZ_JAWNFT010000002.1"/>
</dbReference>
<organism evidence="6 7">
    <name type="scientific">Actinotignum urinale</name>
    <dbReference type="NCBI Taxonomy" id="190146"/>
    <lineage>
        <taxon>Bacteria</taxon>
        <taxon>Bacillati</taxon>
        <taxon>Actinomycetota</taxon>
        <taxon>Actinomycetes</taxon>
        <taxon>Actinomycetales</taxon>
        <taxon>Actinomycetaceae</taxon>
        <taxon>Actinotignum</taxon>
    </lineage>
</organism>
<keyword evidence="4" id="KW-0031">Aminopeptidase</keyword>
<dbReference type="InterPro" id="IPR038765">
    <property type="entry name" value="Papain-like_cys_pep_sf"/>
</dbReference>
<name>A0AAW9HTQ6_9ACTO</name>
<dbReference type="GO" id="GO:0043418">
    <property type="term" value="P:homocysteine catabolic process"/>
    <property type="evidence" value="ECO:0007669"/>
    <property type="project" value="TreeGrafter"/>
</dbReference>
<keyword evidence="3 4" id="KW-0788">Thiol protease</keyword>
<keyword evidence="1 4" id="KW-0645">Protease</keyword>
<feature type="active site" evidence="5">
    <location>
        <position position="69"/>
    </location>
</feature>
<feature type="active site" evidence="5">
    <location>
        <position position="355"/>
    </location>
</feature>
<evidence type="ECO:0000256" key="4">
    <source>
        <dbReference type="PIRNR" id="PIRNR005700"/>
    </source>
</evidence>
<dbReference type="Gene3D" id="3.90.70.10">
    <property type="entry name" value="Cysteine proteinases"/>
    <property type="match status" value="1"/>
</dbReference>
<dbReference type="Pfam" id="PF03051">
    <property type="entry name" value="Peptidase_C1_2"/>
    <property type="match status" value="1"/>
</dbReference>
<dbReference type="PROSITE" id="PS00139">
    <property type="entry name" value="THIOL_PROTEASE_CYS"/>
    <property type="match status" value="1"/>
</dbReference>
<sequence>MREIKYDEVKKFAKNFRADPQARLAQNAITQNSVATVAENRDIINSFDTSMSVRVDKWKVTNQKQSGRCWLFSGLNSFKKEITSVTGVKNFEFSQAYPHFWDKLEKANYFLSAMIDLADRPADDRLVSHLLFKPIEDGGQWNMFVALINKYGAVPKYAMPETESSSNTKLMNRSLEMLLRKAARDIRQADPEKRDEIREAAVADVYRILAIHLGTPPSEFLWQYEDKDGNFRRKGVMTPQAFATRFFPNINEYVCIVNDPRNEYGKLYTVEYLGNVVGAKPVTYLNVPIDVMKKATIATLKNGEPVWMGCDTGKQSDRERGIWDGALYDFEGTYGVEMEMGKADSLVYGEALMTHAMVFTGVDLDEDGKPRRWRVENSWGDAIGDKGFFTMNDSWFEPHVFEVAVRRSYVPAEYLDALAGEVKTLPAWDPMGALA</sequence>
<evidence type="ECO:0000256" key="1">
    <source>
        <dbReference type="ARBA" id="ARBA00022670"/>
    </source>
</evidence>
<gene>
    <name evidence="6" type="ORF">R6G80_04930</name>
</gene>
<evidence type="ECO:0000256" key="2">
    <source>
        <dbReference type="ARBA" id="ARBA00022801"/>
    </source>
</evidence>
<dbReference type="InterPro" id="IPR000169">
    <property type="entry name" value="Pept_cys_AS"/>
</dbReference>
<dbReference type="PANTHER" id="PTHR10363:SF2">
    <property type="entry name" value="BLEOMYCIN HYDROLASE"/>
    <property type="match status" value="1"/>
</dbReference>
<comment type="caution">
    <text evidence="6">The sequence shown here is derived from an EMBL/GenBank/DDBJ whole genome shotgun (WGS) entry which is preliminary data.</text>
</comment>